<dbReference type="InterPro" id="IPR011051">
    <property type="entry name" value="RmlC_Cupin_sf"/>
</dbReference>
<name>A0A537JHQ0_9BACT</name>
<dbReference type="Pfam" id="PF07883">
    <property type="entry name" value="Cupin_2"/>
    <property type="match status" value="1"/>
</dbReference>
<evidence type="ECO:0000259" key="2">
    <source>
        <dbReference type="Pfam" id="PF07883"/>
    </source>
</evidence>
<evidence type="ECO:0000256" key="1">
    <source>
        <dbReference type="ARBA" id="ARBA00022723"/>
    </source>
</evidence>
<dbReference type="InterPro" id="IPR013096">
    <property type="entry name" value="Cupin_2"/>
</dbReference>
<dbReference type="EMBL" id="VBAN01000129">
    <property type="protein sequence ID" value="TMI83077.1"/>
    <property type="molecule type" value="Genomic_DNA"/>
</dbReference>
<feature type="domain" description="Cupin type-2" evidence="2">
    <location>
        <begin position="52"/>
        <end position="119"/>
    </location>
</feature>
<evidence type="ECO:0000313" key="3">
    <source>
        <dbReference type="EMBL" id="TMI83077.1"/>
    </source>
</evidence>
<evidence type="ECO:0000313" key="4">
    <source>
        <dbReference type="Proteomes" id="UP000318093"/>
    </source>
</evidence>
<dbReference type="Gene3D" id="2.60.120.10">
    <property type="entry name" value="Jelly Rolls"/>
    <property type="match status" value="1"/>
</dbReference>
<organism evidence="3 4">
    <name type="scientific">Candidatus Segetimicrobium genomatis</name>
    <dbReference type="NCBI Taxonomy" id="2569760"/>
    <lineage>
        <taxon>Bacteria</taxon>
        <taxon>Bacillati</taxon>
        <taxon>Candidatus Sysuimicrobiota</taxon>
        <taxon>Candidatus Sysuimicrobiia</taxon>
        <taxon>Candidatus Sysuimicrobiales</taxon>
        <taxon>Candidatus Segetimicrobiaceae</taxon>
        <taxon>Candidatus Segetimicrobium</taxon>
    </lineage>
</organism>
<dbReference type="InterPro" id="IPR014710">
    <property type="entry name" value="RmlC-like_jellyroll"/>
</dbReference>
<dbReference type="PANTHER" id="PTHR35848:SF6">
    <property type="entry name" value="CUPIN TYPE-2 DOMAIN-CONTAINING PROTEIN"/>
    <property type="match status" value="1"/>
</dbReference>
<reference evidence="3 4" key="1">
    <citation type="journal article" date="2019" name="Nat. Microbiol.">
        <title>Mediterranean grassland soil C-N compound turnover is dependent on rainfall and depth, and is mediated by genomically divergent microorganisms.</title>
        <authorList>
            <person name="Diamond S."/>
            <person name="Andeer P.F."/>
            <person name="Li Z."/>
            <person name="Crits-Christoph A."/>
            <person name="Burstein D."/>
            <person name="Anantharaman K."/>
            <person name="Lane K.R."/>
            <person name="Thomas B.C."/>
            <person name="Pan C."/>
            <person name="Northen T.R."/>
            <person name="Banfield J.F."/>
        </authorList>
    </citation>
    <scope>NUCLEOTIDE SEQUENCE [LARGE SCALE GENOMIC DNA]</scope>
    <source>
        <strain evidence="3">NP_6</strain>
    </source>
</reference>
<protein>
    <submittedName>
        <fullName evidence="3">Cupin domain-containing protein</fullName>
    </submittedName>
</protein>
<dbReference type="CDD" id="cd02222">
    <property type="entry name" value="cupin_TM1459-like"/>
    <property type="match status" value="1"/>
</dbReference>
<proteinExistence type="predicted"/>
<dbReference type="GO" id="GO:0046872">
    <property type="term" value="F:metal ion binding"/>
    <property type="evidence" value="ECO:0007669"/>
    <property type="project" value="UniProtKB-KW"/>
</dbReference>
<dbReference type="AlphaFoldDB" id="A0A537JHQ0"/>
<sequence length="137" mass="15363">MGVVHRQIGKNGSFAWEGVEDEPYRGGGTSEGSCRRVIIGPKEGSRHFAIRYFEIPPRGQTSFEHHLHDQGVVILRGRARVLLGWEMHEVGPGDAVYIPSDEQHQFENIGDEPLGFLCVIPSKEWLERIMALEGTRG</sequence>
<keyword evidence="1" id="KW-0479">Metal-binding</keyword>
<dbReference type="PANTHER" id="PTHR35848">
    <property type="entry name" value="OXALATE-BINDING PROTEIN"/>
    <property type="match status" value="1"/>
</dbReference>
<accession>A0A537JHQ0</accession>
<gene>
    <name evidence="3" type="ORF">E6H03_04380</name>
</gene>
<dbReference type="SUPFAM" id="SSF51182">
    <property type="entry name" value="RmlC-like cupins"/>
    <property type="match status" value="1"/>
</dbReference>
<dbReference type="InterPro" id="IPR051610">
    <property type="entry name" value="GPI/OXD"/>
</dbReference>
<comment type="caution">
    <text evidence="3">The sequence shown here is derived from an EMBL/GenBank/DDBJ whole genome shotgun (WGS) entry which is preliminary data.</text>
</comment>
<dbReference type="Proteomes" id="UP000318093">
    <property type="component" value="Unassembled WGS sequence"/>
</dbReference>